<proteinExistence type="predicted"/>
<reference evidence="2" key="1">
    <citation type="submission" date="2019-11" db="EMBL/GenBank/DDBJ databases">
        <title>Isolation and characterization of a novel species in the genus Sulfuriferula.</title>
        <authorList>
            <person name="Mochizuki J."/>
            <person name="Kojima H."/>
            <person name="Fukui M."/>
        </authorList>
    </citation>
    <scope>NUCLEOTIDE SEQUENCE [LARGE SCALE GENOMIC DNA]</scope>
    <source>
        <strain evidence="2">SGTM</strain>
    </source>
</reference>
<dbReference type="EMBL" id="AP021881">
    <property type="protein sequence ID" value="BBP00620.1"/>
    <property type="molecule type" value="Genomic_DNA"/>
</dbReference>
<accession>A0A809SH99</accession>
<dbReference type="Proteomes" id="UP000463939">
    <property type="component" value="Chromosome"/>
</dbReference>
<sequence length="239" mass="26761">MYLIYRTPVFWFSRKLEQLIGQSIQLASGYRTVGKNGYLRFSLNTSNKREAERLARRFAVEVDDALTQLEHTQKASDQPITAEDIQLAADAMQRSLLAADESVHAKALEDTLAGNDIDRAPDREANLADDLPPPGVKGDAELLLQLRALIPLYMLKSTGKVAEGAVTASYFPFVTAFRQVADSLAKRAQGKSIPTPPPPTITNVNTKTCTWDDLLEYYLNHQKIYQSAQYTYTKERFTT</sequence>
<keyword evidence="2" id="KW-1185">Reference proteome</keyword>
<dbReference type="RefSeq" id="WP_162084518.1">
    <property type="nucleotide sequence ID" value="NZ_AP021881.1"/>
</dbReference>
<organism evidence="1 2">
    <name type="scientific">Sulfuriferula nivalis</name>
    <dbReference type="NCBI Taxonomy" id="2675298"/>
    <lineage>
        <taxon>Bacteria</taxon>
        <taxon>Pseudomonadati</taxon>
        <taxon>Pseudomonadota</taxon>
        <taxon>Betaproteobacteria</taxon>
        <taxon>Nitrosomonadales</taxon>
        <taxon>Sulfuricellaceae</taxon>
        <taxon>Sulfuriferula</taxon>
    </lineage>
</organism>
<dbReference type="AlphaFoldDB" id="A0A809SH99"/>
<evidence type="ECO:0000313" key="2">
    <source>
        <dbReference type="Proteomes" id="UP000463939"/>
    </source>
</evidence>
<protein>
    <submittedName>
        <fullName evidence="1">Uncharacterized protein</fullName>
    </submittedName>
</protein>
<name>A0A809SH99_9PROT</name>
<dbReference type="KEGG" id="sniv:SFSGTM_13280"/>
<gene>
    <name evidence="1" type="ORF">SFSGTM_13280</name>
</gene>
<evidence type="ECO:0000313" key="1">
    <source>
        <dbReference type="EMBL" id="BBP00620.1"/>
    </source>
</evidence>